<reference evidence="3" key="1">
    <citation type="submission" date="2016-11" db="EMBL/GenBank/DDBJ databases">
        <authorList>
            <person name="Varghese N."/>
            <person name="Submissions S."/>
        </authorList>
    </citation>
    <scope>NUCLEOTIDE SEQUENCE [LARGE SCALE GENOMIC DNA]</scope>
    <source>
        <strain evidence="3">DSM 19858</strain>
    </source>
</reference>
<evidence type="ECO:0000313" key="3">
    <source>
        <dbReference type="Proteomes" id="UP000184543"/>
    </source>
</evidence>
<dbReference type="Proteomes" id="UP000184543">
    <property type="component" value="Unassembled WGS sequence"/>
</dbReference>
<keyword evidence="1" id="KW-0812">Transmembrane</keyword>
<proteinExistence type="predicted"/>
<name>A0A1M6C6H1_9FLAO</name>
<dbReference type="OrthoDB" id="1099872at2"/>
<dbReference type="RefSeq" id="WP_072988443.1">
    <property type="nucleotide sequence ID" value="NZ_FQYU01000001.1"/>
</dbReference>
<dbReference type="AlphaFoldDB" id="A0A1M6C6H1"/>
<keyword evidence="1" id="KW-1133">Transmembrane helix</keyword>
<evidence type="ECO:0000256" key="1">
    <source>
        <dbReference type="SAM" id="Phobius"/>
    </source>
</evidence>
<dbReference type="EMBL" id="FQYU01000001">
    <property type="protein sequence ID" value="SHI56615.1"/>
    <property type="molecule type" value="Genomic_DNA"/>
</dbReference>
<evidence type="ECO:0000313" key="2">
    <source>
        <dbReference type="EMBL" id="SHI56615.1"/>
    </source>
</evidence>
<organism evidence="2 3">
    <name type="scientific">Pseudozobellia thermophila</name>
    <dbReference type="NCBI Taxonomy" id="192903"/>
    <lineage>
        <taxon>Bacteria</taxon>
        <taxon>Pseudomonadati</taxon>
        <taxon>Bacteroidota</taxon>
        <taxon>Flavobacteriia</taxon>
        <taxon>Flavobacteriales</taxon>
        <taxon>Flavobacteriaceae</taxon>
        <taxon>Pseudozobellia</taxon>
    </lineage>
</organism>
<dbReference type="STRING" id="192903.SAMN04488513_101659"/>
<accession>A0A1M6C6H1</accession>
<protein>
    <submittedName>
        <fullName evidence="2">Uncharacterized protein</fullName>
    </submittedName>
</protein>
<keyword evidence="3" id="KW-1185">Reference proteome</keyword>
<feature type="transmembrane region" description="Helical" evidence="1">
    <location>
        <begin position="57"/>
        <end position="77"/>
    </location>
</feature>
<keyword evidence="1" id="KW-0472">Membrane</keyword>
<gene>
    <name evidence="2" type="ORF">SAMN04488513_101659</name>
</gene>
<sequence>MKNYMEHQVKSTTEKILKKIVKVFFVGILIIAFLLAFGYGFMWLWNWLMPDIFGLTVISYWQAVGILVLAKILFGGFGNSGSGKKGKNKGKRCKSPDKLKFGRDFSKWKHYESFWEEEGEKAYNDYVSRKMGQTGDQGQPRQQC</sequence>
<feature type="transmembrane region" description="Helical" evidence="1">
    <location>
        <begin position="20"/>
        <end position="45"/>
    </location>
</feature>